<dbReference type="Proteomes" id="UP000688947">
    <property type="component" value="Unassembled WGS sequence"/>
</dbReference>
<organism evidence="2 3">
    <name type="scientific">Phytophthora cactorum</name>
    <dbReference type="NCBI Taxonomy" id="29920"/>
    <lineage>
        <taxon>Eukaryota</taxon>
        <taxon>Sar</taxon>
        <taxon>Stramenopiles</taxon>
        <taxon>Oomycota</taxon>
        <taxon>Peronosporomycetes</taxon>
        <taxon>Peronosporales</taxon>
        <taxon>Peronosporaceae</taxon>
        <taxon>Phytophthora</taxon>
    </lineage>
</organism>
<sequence>MHDSRVLLRRGRGGETRPSQQIKRLDRVCGVLRLLRAHRHGVLLRDDSAPPTW</sequence>
<reference evidence="2" key="1">
    <citation type="submission" date="2021-01" db="EMBL/GenBank/DDBJ databases">
        <title>Phytophthora aleatoria, a newly-described species from Pinus radiata is distinct from Phytophthora cactorum isolates based on comparative genomics.</title>
        <authorList>
            <person name="Mcdougal R."/>
            <person name="Panda P."/>
            <person name="Williams N."/>
            <person name="Studholme D.J."/>
        </authorList>
    </citation>
    <scope>NUCLEOTIDE SEQUENCE</scope>
    <source>
        <strain evidence="2">NZFS 3830</strain>
    </source>
</reference>
<name>A0A8T1TUP0_9STRA</name>
<comment type="caution">
    <text evidence="2">The sequence shown here is derived from an EMBL/GenBank/DDBJ whole genome shotgun (WGS) entry which is preliminary data.</text>
</comment>
<protein>
    <submittedName>
        <fullName evidence="2">Uncharacterized protein</fullName>
    </submittedName>
</protein>
<evidence type="ECO:0000313" key="3">
    <source>
        <dbReference type="Proteomes" id="UP000688947"/>
    </source>
</evidence>
<gene>
    <name evidence="2" type="ORF">JG687_00016899</name>
</gene>
<proteinExistence type="predicted"/>
<dbReference type="AlphaFoldDB" id="A0A8T1TUP0"/>
<dbReference type="EMBL" id="JAENGZ010001814">
    <property type="protein sequence ID" value="KAG6946129.1"/>
    <property type="molecule type" value="Genomic_DNA"/>
</dbReference>
<feature type="region of interest" description="Disordered" evidence="1">
    <location>
        <begin position="1"/>
        <end position="21"/>
    </location>
</feature>
<evidence type="ECO:0000256" key="1">
    <source>
        <dbReference type="SAM" id="MobiDB-lite"/>
    </source>
</evidence>
<accession>A0A8T1TUP0</accession>
<evidence type="ECO:0000313" key="2">
    <source>
        <dbReference type="EMBL" id="KAG6946129.1"/>
    </source>
</evidence>